<keyword evidence="1" id="KW-0238">DNA-binding</keyword>
<dbReference type="PANTHER" id="PTHR34605">
    <property type="entry name" value="PHAGE_INTEGRASE DOMAIN-CONTAINING PROTEIN"/>
    <property type="match status" value="1"/>
</dbReference>
<evidence type="ECO:0000256" key="1">
    <source>
        <dbReference type="ARBA" id="ARBA00023125"/>
    </source>
</evidence>
<evidence type="ECO:0000313" key="5">
    <source>
        <dbReference type="Proteomes" id="UP001249851"/>
    </source>
</evidence>
<dbReference type="EMBL" id="JARQWQ010000047">
    <property type="protein sequence ID" value="KAK2557815.1"/>
    <property type="molecule type" value="Genomic_DNA"/>
</dbReference>
<dbReference type="GO" id="GO:0003677">
    <property type="term" value="F:DNA binding"/>
    <property type="evidence" value="ECO:0007669"/>
    <property type="project" value="UniProtKB-KW"/>
</dbReference>
<dbReference type="PANTHER" id="PTHR34605:SF6">
    <property type="entry name" value="TYR RECOMBINASE DOMAIN-CONTAINING PROTEIN"/>
    <property type="match status" value="1"/>
</dbReference>
<sequence>MFSALVCGRISGLRFPRDPVLYNLLRVLFRMLCWLAEHPVPPPSMEVLGTKTWPDSFPASPFHFAIYLRHLMTEAKTASPLESAVYSITWFHQLGGEPSPSDHPLVKSTLAGAHELQQLVASKADSMAPLYNVRLVVICLLAFAAFPRFDDLAKLVRSDVRIEDDMLKLFIQASKTDQYRDGAWIVVASSRKATFPVAMMNRYLDRAGLSCDSPLFCQLSKTKSACMTSNLPICAHVQGYISTTRFQICVKELFVQRFDPVTVSYAMLAGLYQFFWHQPDLVIALRTRLFPSPKPRQVSSTSQQEQDIQSRYNEVGWPFYQFWREWDQRQVGHEEALRERERRKTRERKVNSTTKRTKTSKAKKQGIHSSTSFPGPSLLGWVDGSRPSTESK</sequence>
<dbReference type="GO" id="GO:0015074">
    <property type="term" value="P:DNA integration"/>
    <property type="evidence" value="ECO:0007669"/>
    <property type="project" value="InterPro"/>
</dbReference>
<dbReference type="Gene3D" id="1.10.150.130">
    <property type="match status" value="1"/>
</dbReference>
<gene>
    <name evidence="4" type="ORF">P5673_019781</name>
</gene>
<proteinExistence type="predicted"/>
<dbReference type="AlphaFoldDB" id="A0AAD9QBI0"/>
<dbReference type="InterPro" id="IPR013762">
    <property type="entry name" value="Integrase-like_cat_sf"/>
</dbReference>
<dbReference type="InterPro" id="IPR052925">
    <property type="entry name" value="Phage_Integrase-like_Recomb"/>
</dbReference>
<feature type="non-terminal residue" evidence="4">
    <location>
        <position position="392"/>
    </location>
</feature>
<feature type="compositionally biased region" description="Basic residues" evidence="3">
    <location>
        <begin position="355"/>
        <end position="366"/>
    </location>
</feature>
<evidence type="ECO:0000256" key="2">
    <source>
        <dbReference type="ARBA" id="ARBA00023172"/>
    </source>
</evidence>
<organism evidence="4 5">
    <name type="scientific">Acropora cervicornis</name>
    <name type="common">Staghorn coral</name>
    <dbReference type="NCBI Taxonomy" id="6130"/>
    <lineage>
        <taxon>Eukaryota</taxon>
        <taxon>Metazoa</taxon>
        <taxon>Cnidaria</taxon>
        <taxon>Anthozoa</taxon>
        <taxon>Hexacorallia</taxon>
        <taxon>Scleractinia</taxon>
        <taxon>Astrocoeniina</taxon>
        <taxon>Acroporidae</taxon>
        <taxon>Acropora</taxon>
    </lineage>
</organism>
<dbReference type="Gene3D" id="1.10.443.10">
    <property type="entry name" value="Intergrase catalytic core"/>
    <property type="match status" value="1"/>
</dbReference>
<feature type="region of interest" description="Disordered" evidence="3">
    <location>
        <begin position="334"/>
        <end position="392"/>
    </location>
</feature>
<protein>
    <submittedName>
        <fullName evidence="4">Uncharacterized protein</fullName>
    </submittedName>
</protein>
<dbReference type="InterPro" id="IPR011010">
    <property type="entry name" value="DNA_brk_join_enz"/>
</dbReference>
<keyword evidence="2" id="KW-0233">DNA recombination</keyword>
<comment type="caution">
    <text evidence="4">The sequence shown here is derived from an EMBL/GenBank/DDBJ whole genome shotgun (WGS) entry which is preliminary data.</text>
</comment>
<dbReference type="SUPFAM" id="SSF56349">
    <property type="entry name" value="DNA breaking-rejoining enzymes"/>
    <property type="match status" value="1"/>
</dbReference>
<dbReference type="Proteomes" id="UP001249851">
    <property type="component" value="Unassembled WGS sequence"/>
</dbReference>
<reference evidence="4" key="1">
    <citation type="journal article" date="2023" name="G3 (Bethesda)">
        <title>Whole genome assembly and annotation of the endangered Caribbean coral Acropora cervicornis.</title>
        <authorList>
            <person name="Selwyn J.D."/>
            <person name="Vollmer S.V."/>
        </authorList>
    </citation>
    <scope>NUCLEOTIDE SEQUENCE</scope>
    <source>
        <strain evidence="4">K2</strain>
    </source>
</reference>
<name>A0AAD9QBI0_ACRCE</name>
<accession>A0AAD9QBI0</accession>
<keyword evidence="5" id="KW-1185">Reference proteome</keyword>
<dbReference type="GO" id="GO:0006310">
    <property type="term" value="P:DNA recombination"/>
    <property type="evidence" value="ECO:0007669"/>
    <property type="project" value="UniProtKB-KW"/>
</dbReference>
<reference evidence="4" key="2">
    <citation type="journal article" date="2023" name="Science">
        <title>Genomic signatures of disease resistance in endangered staghorn corals.</title>
        <authorList>
            <person name="Vollmer S.V."/>
            <person name="Selwyn J.D."/>
            <person name="Despard B.A."/>
            <person name="Roesel C.L."/>
        </authorList>
    </citation>
    <scope>NUCLEOTIDE SEQUENCE</scope>
    <source>
        <strain evidence="4">K2</strain>
    </source>
</reference>
<dbReference type="InterPro" id="IPR010998">
    <property type="entry name" value="Integrase_recombinase_N"/>
</dbReference>
<feature type="compositionally biased region" description="Basic and acidic residues" evidence="3">
    <location>
        <begin position="334"/>
        <end position="350"/>
    </location>
</feature>
<dbReference type="SUPFAM" id="SSF47823">
    <property type="entry name" value="lambda integrase-like, N-terminal domain"/>
    <property type="match status" value="1"/>
</dbReference>
<evidence type="ECO:0000313" key="4">
    <source>
        <dbReference type="EMBL" id="KAK2557815.1"/>
    </source>
</evidence>
<evidence type="ECO:0000256" key="3">
    <source>
        <dbReference type="SAM" id="MobiDB-lite"/>
    </source>
</evidence>